<comment type="caution">
    <text evidence="3">The sequence shown here is derived from an EMBL/GenBank/DDBJ whole genome shotgun (WGS) entry which is preliminary data.</text>
</comment>
<feature type="domain" description="Reverse transcriptase" evidence="1">
    <location>
        <begin position="406"/>
        <end position="516"/>
    </location>
</feature>
<organism evidence="3 4">
    <name type="scientific">Mucuna pruriens</name>
    <name type="common">Velvet bean</name>
    <name type="synonym">Dolichos pruriens</name>
    <dbReference type="NCBI Taxonomy" id="157652"/>
    <lineage>
        <taxon>Eukaryota</taxon>
        <taxon>Viridiplantae</taxon>
        <taxon>Streptophyta</taxon>
        <taxon>Embryophyta</taxon>
        <taxon>Tracheophyta</taxon>
        <taxon>Spermatophyta</taxon>
        <taxon>Magnoliopsida</taxon>
        <taxon>eudicotyledons</taxon>
        <taxon>Gunneridae</taxon>
        <taxon>Pentapetalae</taxon>
        <taxon>rosids</taxon>
        <taxon>fabids</taxon>
        <taxon>Fabales</taxon>
        <taxon>Fabaceae</taxon>
        <taxon>Papilionoideae</taxon>
        <taxon>50 kb inversion clade</taxon>
        <taxon>NPAAA clade</taxon>
        <taxon>indigoferoid/millettioid clade</taxon>
        <taxon>Phaseoleae</taxon>
        <taxon>Mucuna</taxon>
    </lineage>
</organism>
<dbReference type="EMBL" id="QJKJ01007902">
    <property type="protein sequence ID" value="RDX81537.1"/>
    <property type="molecule type" value="Genomic_DNA"/>
</dbReference>
<feature type="non-terminal residue" evidence="3">
    <location>
        <position position="1"/>
    </location>
</feature>
<dbReference type="Gene3D" id="3.30.70.270">
    <property type="match status" value="2"/>
</dbReference>
<dbReference type="InterPro" id="IPR005162">
    <property type="entry name" value="Retrotrans_gag_dom"/>
</dbReference>
<dbReference type="CDD" id="cd00303">
    <property type="entry name" value="retropepsin_like"/>
    <property type="match status" value="1"/>
</dbReference>
<dbReference type="InterPro" id="IPR043502">
    <property type="entry name" value="DNA/RNA_pol_sf"/>
</dbReference>
<keyword evidence="4" id="KW-1185">Reference proteome</keyword>
<proteinExistence type="predicted"/>
<name>A0A371FT70_MUCPR</name>
<dbReference type="InterPro" id="IPR021109">
    <property type="entry name" value="Peptidase_aspartic_dom_sf"/>
</dbReference>
<dbReference type="InterPro" id="IPR000477">
    <property type="entry name" value="RT_dom"/>
</dbReference>
<dbReference type="Gene3D" id="2.40.70.10">
    <property type="entry name" value="Acid Proteases"/>
    <property type="match status" value="1"/>
</dbReference>
<dbReference type="CDD" id="cd01647">
    <property type="entry name" value="RT_LTR"/>
    <property type="match status" value="1"/>
</dbReference>
<sequence length="538" mass="63188">MVAYEFTGYALVWRNQFCREIRERRMRHAYTWADLKRELRSFFVLALYARDLYNRLQHMYQGSKSIEDYHKDMELALTRANMLESSEATMTRFIHGLSKDIYHYASLDDLVHQAIKVEAQWPQQLDGVRIRKRRGQEKTKFLRREVPYPKAERRRGHYLVLFLHPKAARSNASSAWARGQLCLIIIDSGSIVNVASSRLVEKLKLPTLAHSKPHRLQWLNSQGELTVTKQVSMTFTLGNYEDKVLCDAVHIELTHILIGRPWQCDLKVTHDNLTNRFTFVTLKPLSPKGVTEDQLKMKLREKEKKDKINEGEKRKKDITSKDGQCLKDFECPKKKMMKKKIEKAKEVLVMITHRANPEESKEIQEQVRKLKEKGWVKESKRPCVVLVILVLKKDKSWTMYMDYHPINAITIRYRHSILCLDDHLDELHECDEWKIAFKSKFGLYELLVMPFGLTNVLSMFMKLKNHVKRSLIGRCVTVYFDDILVYSACLDNHDESLYVNLEKCTFYTKEVVFLGFFVGSKGVQVDQEKVKAIQNIQY</sequence>
<evidence type="ECO:0000313" key="3">
    <source>
        <dbReference type="EMBL" id="RDX81537.1"/>
    </source>
</evidence>
<dbReference type="Gene3D" id="3.10.10.10">
    <property type="entry name" value="HIV Type 1 Reverse Transcriptase, subunit A, domain 1"/>
    <property type="match status" value="2"/>
</dbReference>
<dbReference type="PANTHER" id="PTHR35046:SF26">
    <property type="entry name" value="RNA-DIRECTED DNA POLYMERASE"/>
    <property type="match status" value="1"/>
</dbReference>
<dbReference type="Pfam" id="PF03732">
    <property type="entry name" value="Retrotrans_gag"/>
    <property type="match status" value="1"/>
</dbReference>
<gene>
    <name evidence="3" type="primary">pol</name>
    <name evidence="3" type="ORF">CR513_37768</name>
</gene>
<accession>A0A371FT70</accession>
<evidence type="ECO:0000313" key="4">
    <source>
        <dbReference type="Proteomes" id="UP000257109"/>
    </source>
</evidence>
<evidence type="ECO:0000259" key="1">
    <source>
        <dbReference type="Pfam" id="PF00078"/>
    </source>
</evidence>
<protein>
    <submittedName>
        <fullName evidence="3">Retrovirus-related Pol polyprotein from transposon 17.6</fullName>
    </submittedName>
</protein>
<reference evidence="3" key="1">
    <citation type="submission" date="2018-05" db="EMBL/GenBank/DDBJ databases">
        <title>Draft genome of Mucuna pruriens seed.</title>
        <authorList>
            <person name="Nnadi N.E."/>
            <person name="Vos R."/>
            <person name="Hasami M.H."/>
            <person name="Devisetty U.K."/>
            <person name="Aguiy J.C."/>
        </authorList>
    </citation>
    <scope>NUCLEOTIDE SEQUENCE [LARGE SCALE GENOMIC DNA]</scope>
    <source>
        <strain evidence="3">JCA_2017</strain>
    </source>
</reference>
<dbReference type="AlphaFoldDB" id="A0A371FT70"/>
<dbReference type="SUPFAM" id="SSF56672">
    <property type="entry name" value="DNA/RNA polymerases"/>
    <property type="match status" value="1"/>
</dbReference>
<dbReference type="OrthoDB" id="1747743at2759"/>
<dbReference type="PANTHER" id="PTHR35046">
    <property type="entry name" value="ZINC KNUCKLE (CCHC-TYPE) FAMILY PROTEIN"/>
    <property type="match status" value="1"/>
</dbReference>
<dbReference type="Pfam" id="PF00078">
    <property type="entry name" value="RVT_1"/>
    <property type="match status" value="1"/>
</dbReference>
<feature type="domain" description="Retrotransposon gag" evidence="2">
    <location>
        <begin position="2"/>
        <end position="98"/>
    </location>
</feature>
<dbReference type="InterPro" id="IPR043128">
    <property type="entry name" value="Rev_trsase/Diguanyl_cyclase"/>
</dbReference>
<dbReference type="Proteomes" id="UP000257109">
    <property type="component" value="Unassembled WGS sequence"/>
</dbReference>
<evidence type="ECO:0000259" key="2">
    <source>
        <dbReference type="Pfam" id="PF03732"/>
    </source>
</evidence>